<dbReference type="EMBL" id="CAJNIZ010043203">
    <property type="protein sequence ID" value="CAE7653523.1"/>
    <property type="molecule type" value="Genomic_DNA"/>
</dbReference>
<comment type="caution">
    <text evidence="1">The sequence shown here is derived from an EMBL/GenBank/DDBJ whole genome shotgun (WGS) entry which is preliminary data.</text>
</comment>
<name>A0A812VTS5_SYMPI</name>
<protein>
    <submittedName>
        <fullName evidence="1">Uncharacterized protein</fullName>
    </submittedName>
</protein>
<organism evidence="1 2">
    <name type="scientific">Symbiodinium pilosum</name>
    <name type="common">Dinoflagellate</name>
    <dbReference type="NCBI Taxonomy" id="2952"/>
    <lineage>
        <taxon>Eukaryota</taxon>
        <taxon>Sar</taxon>
        <taxon>Alveolata</taxon>
        <taxon>Dinophyceae</taxon>
        <taxon>Suessiales</taxon>
        <taxon>Symbiodiniaceae</taxon>
        <taxon>Symbiodinium</taxon>
    </lineage>
</organism>
<reference evidence="1" key="1">
    <citation type="submission" date="2021-02" db="EMBL/GenBank/DDBJ databases">
        <authorList>
            <person name="Dougan E. K."/>
            <person name="Rhodes N."/>
            <person name="Thang M."/>
            <person name="Chan C."/>
        </authorList>
    </citation>
    <scope>NUCLEOTIDE SEQUENCE</scope>
</reference>
<dbReference type="OrthoDB" id="10576709at2759"/>
<dbReference type="Proteomes" id="UP000649617">
    <property type="component" value="Unassembled WGS sequence"/>
</dbReference>
<dbReference type="AlphaFoldDB" id="A0A812VTS5"/>
<proteinExistence type="predicted"/>
<evidence type="ECO:0000313" key="2">
    <source>
        <dbReference type="Proteomes" id="UP000649617"/>
    </source>
</evidence>
<gene>
    <name evidence="1" type="ORF">SPIL2461_LOCUS17500</name>
</gene>
<evidence type="ECO:0000313" key="1">
    <source>
        <dbReference type="EMBL" id="CAE7653523.1"/>
    </source>
</evidence>
<keyword evidence="2" id="KW-1185">Reference proteome</keyword>
<accession>A0A812VTS5</accession>
<sequence>MDADVMSTFLFHERIQANLSMRKRVLKLTEAAREANLLAAAQTYAHASGLAPDWGTGAISRKARVLLPGEARVECCVAELELFELFREKLFPVEDDEMIHQALKNVLSTTADDVLEVDLTFLALPQSVFSAAHLEQLLAVIRADAPLPPAATLSVLDGLVEELGFVNMQKYMQITAPHRVTRAIQQSQSERQRASHSDSREKRALVLCSATLPSDCWRVYSMRISGRWTDQGWGNTNINKVEIRAVTARAGLVYVQLHSVDWKSDKSRTEVSFGGTQLGQGLDEEDEQVRKNLDLEGAESLLEILTEGDLVQITMGCVGWSGHRAQAEDTRLEIEYFPYAV</sequence>